<sequence length="57" mass="6528">MNYIKAINAFYDHQRVKHEKHGDSVSNGDKIPNNNGFKFPNLSMPAGVLIIHYLPIY</sequence>
<reference evidence="1 2" key="1">
    <citation type="submission" date="2019-07" db="EMBL/GenBank/DDBJ databases">
        <title>Whole genome shotgun sequence of Halobacillus faecis NBRC 103569.</title>
        <authorList>
            <person name="Hosoyama A."/>
            <person name="Uohara A."/>
            <person name="Ohji S."/>
            <person name="Ichikawa N."/>
        </authorList>
    </citation>
    <scope>NUCLEOTIDE SEQUENCE [LARGE SCALE GENOMIC DNA]</scope>
    <source>
        <strain evidence="1 2">NBRC 103569</strain>
    </source>
</reference>
<gene>
    <name evidence="1" type="ORF">HFA01_28730</name>
</gene>
<evidence type="ECO:0000313" key="1">
    <source>
        <dbReference type="EMBL" id="GEN54611.1"/>
    </source>
</evidence>
<comment type="caution">
    <text evidence="1">The sequence shown here is derived from an EMBL/GenBank/DDBJ whole genome shotgun (WGS) entry which is preliminary data.</text>
</comment>
<dbReference type="EMBL" id="BJYD01000026">
    <property type="protein sequence ID" value="GEN54611.1"/>
    <property type="molecule type" value="Genomic_DNA"/>
</dbReference>
<proteinExistence type="predicted"/>
<protein>
    <submittedName>
        <fullName evidence="1">Uncharacterized protein</fullName>
    </submittedName>
</protein>
<dbReference type="Proteomes" id="UP000321886">
    <property type="component" value="Unassembled WGS sequence"/>
</dbReference>
<dbReference type="AlphaFoldDB" id="A0A511WWA4"/>
<keyword evidence="2" id="KW-1185">Reference proteome</keyword>
<accession>A0A511WWA4</accession>
<evidence type="ECO:0000313" key="2">
    <source>
        <dbReference type="Proteomes" id="UP000321886"/>
    </source>
</evidence>
<dbReference type="RefSeq" id="WP_167506252.1">
    <property type="nucleotide sequence ID" value="NZ_BJYD01000026.1"/>
</dbReference>
<name>A0A511WWA4_9BACI</name>
<organism evidence="1 2">
    <name type="scientific">Halobacillus faecis</name>
    <dbReference type="NCBI Taxonomy" id="360184"/>
    <lineage>
        <taxon>Bacteria</taxon>
        <taxon>Bacillati</taxon>
        <taxon>Bacillota</taxon>
        <taxon>Bacilli</taxon>
        <taxon>Bacillales</taxon>
        <taxon>Bacillaceae</taxon>
        <taxon>Halobacillus</taxon>
    </lineage>
</organism>